<dbReference type="InParanoid" id="F4RE65"/>
<dbReference type="GO" id="GO:0051537">
    <property type="term" value="F:2 iron, 2 sulfur cluster binding"/>
    <property type="evidence" value="ECO:0007669"/>
    <property type="project" value="InterPro"/>
</dbReference>
<dbReference type="Proteomes" id="UP000001072">
    <property type="component" value="Unassembled WGS sequence"/>
</dbReference>
<dbReference type="EMBL" id="GL883098">
    <property type="protein sequence ID" value="EGG09325.1"/>
    <property type="molecule type" value="Genomic_DNA"/>
</dbReference>
<dbReference type="RefSeq" id="XP_007407685.1">
    <property type="nucleotide sequence ID" value="XM_007407623.1"/>
</dbReference>
<feature type="region of interest" description="Disordered" evidence="4">
    <location>
        <begin position="330"/>
        <end position="370"/>
    </location>
</feature>
<dbReference type="InterPro" id="IPR006058">
    <property type="entry name" value="2Fe2S_fd_BS"/>
</dbReference>
<dbReference type="AlphaFoldDB" id="F4RE65"/>
<protein>
    <recommendedName>
        <fullName evidence="5">Alpha-type protein kinase domain-containing protein</fullName>
    </recommendedName>
</protein>
<dbReference type="GO" id="GO:0005524">
    <property type="term" value="F:ATP binding"/>
    <property type="evidence" value="ECO:0007669"/>
    <property type="project" value="InterPro"/>
</dbReference>
<evidence type="ECO:0000256" key="3">
    <source>
        <dbReference type="ARBA" id="ARBA00022777"/>
    </source>
</evidence>
<keyword evidence="7" id="KW-1185">Reference proteome</keyword>
<feature type="domain" description="Alpha-type protein kinase" evidence="5">
    <location>
        <begin position="601"/>
        <end position="714"/>
    </location>
</feature>
<dbReference type="KEGG" id="mlr:MELLADRAFT_96272"/>
<feature type="compositionally biased region" description="Polar residues" evidence="4">
    <location>
        <begin position="336"/>
        <end position="349"/>
    </location>
</feature>
<dbReference type="GO" id="GO:0004674">
    <property type="term" value="F:protein serine/threonine kinase activity"/>
    <property type="evidence" value="ECO:0007669"/>
    <property type="project" value="UniProtKB-KW"/>
</dbReference>
<sequence>MSDQPTCQTGPCSSCSCVFINRVNDPCGACDDQHQSEATGIPVPKKVYCHHCGAGYPRMKEDICYPCKQISNSTPAPSTHPSLLLCHELNQSLNRVNSSPVHTNTSSIMAEIDELASDSYQSASHRRKLGTNIRNSLTVGKQKITNSKFNDTLSRTQPRLPLGQGSHVLSSSNRNSSMIPANVQSKPKVQFVPIRFVYQFSNKSIEHGLGSITQSVDFKDSSWFTKLAEDAYNFYSEKAYERFPTEDQTEDGFPPLPHFDIRWVQLVQVTYRSVVVFSSEDHLLQAFKDHKKASNMAWLGVLFNADNYLVIQAKENELVCGSKKRKIRYESEDPQSDTNYQYEGSSNNFRKSKQNRLDSPSDQTEDYSLPNDDLSCSTRLTFWFPNNSTDQVITRSQSKLMTKSVGSETPSKVPDDSQDLGFDCYTRSLISFQAIKGIIGEPVPLEMMDPVAIHQDAPQFDHGIFGVSKILRYRLNSSEVNDTSSCTTYSVTEEANLAWIEVTIDAASKAVNKEDLSDDLNHQSWEGRISVGPQTLSGMIITPFWGSVLTDYNISNPIYKHRLFGEGQRLILSFQRKVNCTPGVTSELRDMCLSLRIANSIRFMSQMAFSMLFQSIDSSFDAKFFFCQEKREEEEELYMTPANFVLKKPYENMHQIMHALSHSSLDDYEGKAVIVVLKGAGQIVTDLSMINLKWPVTKDNQGKAAIKEFQSSHCPPLCDLLGLHKLNLPYDTNEAHILKDQNDL</sequence>
<dbReference type="VEuPathDB" id="FungiDB:MELLADRAFT_96272"/>
<dbReference type="OrthoDB" id="2518194at2759"/>
<dbReference type="PROSITE" id="PS00197">
    <property type="entry name" value="2FE2S_FER_1"/>
    <property type="match status" value="1"/>
</dbReference>
<name>F4RE65_MELLP</name>
<evidence type="ECO:0000256" key="2">
    <source>
        <dbReference type="ARBA" id="ARBA00022679"/>
    </source>
</evidence>
<keyword evidence="1" id="KW-0723">Serine/threonine-protein kinase</keyword>
<dbReference type="Gene3D" id="3.20.200.10">
    <property type="entry name" value="MHCK/EF2 kinase"/>
    <property type="match status" value="1"/>
</dbReference>
<dbReference type="InterPro" id="IPR004166">
    <property type="entry name" value="a-kinase_dom"/>
</dbReference>
<proteinExistence type="predicted"/>
<reference evidence="7" key="1">
    <citation type="journal article" date="2011" name="Proc. Natl. Acad. Sci. U.S.A.">
        <title>Obligate biotrophy features unraveled by the genomic analysis of rust fungi.</title>
        <authorList>
            <person name="Duplessis S."/>
            <person name="Cuomo C.A."/>
            <person name="Lin Y.-C."/>
            <person name="Aerts A."/>
            <person name="Tisserant E."/>
            <person name="Veneault-Fourrey C."/>
            <person name="Joly D.L."/>
            <person name="Hacquard S."/>
            <person name="Amselem J."/>
            <person name="Cantarel B.L."/>
            <person name="Chiu R."/>
            <person name="Coutinho P.M."/>
            <person name="Feau N."/>
            <person name="Field M."/>
            <person name="Frey P."/>
            <person name="Gelhaye E."/>
            <person name="Goldberg J."/>
            <person name="Grabherr M.G."/>
            <person name="Kodira C.D."/>
            <person name="Kohler A."/>
            <person name="Kuees U."/>
            <person name="Lindquist E.A."/>
            <person name="Lucas S.M."/>
            <person name="Mago R."/>
            <person name="Mauceli E."/>
            <person name="Morin E."/>
            <person name="Murat C."/>
            <person name="Pangilinan J.L."/>
            <person name="Park R."/>
            <person name="Pearson M."/>
            <person name="Quesneville H."/>
            <person name="Rouhier N."/>
            <person name="Sakthikumar S."/>
            <person name="Salamov A.A."/>
            <person name="Schmutz J."/>
            <person name="Selles B."/>
            <person name="Shapiro H."/>
            <person name="Tanguay P."/>
            <person name="Tuskan G.A."/>
            <person name="Henrissat B."/>
            <person name="Van de Peer Y."/>
            <person name="Rouze P."/>
            <person name="Ellis J.G."/>
            <person name="Dodds P.N."/>
            <person name="Schein J.E."/>
            <person name="Zhong S."/>
            <person name="Hamelin R.C."/>
            <person name="Grigoriev I.V."/>
            <person name="Szabo L.J."/>
            <person name="Martin F."/>
        </authorList>
    </citation>
    <scope>NUCLEOTIDE SEQUENCE [LARGE SCALE GENOMIC DNA]</scope>
    <source>
        <strain evidence="7">98AG31 / pathotype 3-4-7</strain>
    </source>
</reference>
<keyword evidence="3" id="KW-0418">Kinase</keyword>
<keyword evidence="2" id="KW-0808">Transferase</keyword>
<evidence type="ECO:0000256" key="4">
    <source>
        <dbReference type="SAM" id="MobiDB-lite"/>
    </source>
</evidence>
<evidence type="ECO:0000313" key="6">
    <source>
        <dbReference type="EMBL" id="EGG09325.1"/>
    </source>
</evidence>
<dbReference type="HOGENOM" id="CLU_384520_0_0_1"/>
<accession>F4RE65</accession>
<dbReference type="Pfam" id="PF02816">
    <property type="entry name" value="Alpha_kinase"/>
    <property type="match status" value="1"/>
</dbReference>
<gene>
    <name evidence="6" type="ORF">MELLADRAFT_96272</name>
</gene>
<evidence type="ECO:0000313" key="7">
    <source>
        <dbReference type="Proteomes" id="UP000001072"/>
    </source>
</evidence>
<dbReference type="GeneID" id="18937544"/>
<evidence type="ECO:0000256" key="1">
    <source>
        <dbReference type="ARBA" id="ARBA00022527"/>
    </source>
</evidence>
<feature type="region of interest" description="Disordered" evidence="4">
    <location>
        <begin position="153"/>
        <end position="180"/>
    </location>
</feature>
<evidence type="ECO:0000259" key="5">
    <source>
        <dbReference type="Pfam" id="PF02816"/>
    </source>
</evidence>
<organism evidence="7">
    <name type="scientific">Melampsora larici-populina (strain 98AG31 / pathotype 3-4-7)</name>
    <name type="common">Poplar leaf rust fungus</name>
    <dbReference type="NCBI Taxonomy" id="747676"/>
    <lineage>
        <taxon>Eukaryota</taxon>
        <taxon>Fungi</taxon>
        <taxon>Dikarya</taxon>
        <taxon>Basidiomycota</taxon>
        <taxon>Pucciniomycotina</taxon>
        <taxon>Pucciniomycetes</taxon>
        <taxon>Pucciniales</taxon>
        <taxon>Melampsoraceae</taxon>
        <taxon>Melampsora</taxon>
    </lineage>
</organism>